<feature type="compositionally biased region" description="Polar residues" evidence="4">
    <location>
        <begin position="646"/>
        <end position="662"/>
    </location>
</feature>
<dbReference type="GO" id="GO:0006935">
    <property type="term" value="P:chemotaxis"/>
    <property type="evidence" value="ECO:0007669"/>
    <property type="project" value="UniProtKB-KW"/>
</dbReference>
<dbReference type="InterPro" id="IPR051310">
    <property type="entry name" value="MCP_chemotaxis"/>
</dbReference>
<reference evidence="8 9" key="1">
    <citation type="submission" date="2020-02" db="EMBL/GenBank/DDBJ databases">
        <authorList>
            <person name="Zhang X.-Y."/>
        </authorList>
    </citation>
    <scope>NUCLEOTIDE SEQUENCE [LARGE SCALE GENOMIC DNA]</scope>
    <source>
        <strain evidence="8 9">C33</strain>
    </source>
</reference>
<proteinExistence type="inferred from homology"/>
<feature type="region of interest" description="Disordered" evidence="4">
    <location>
        <begin position="421"/>
        <end position="447"/>
    </location>
</feature>
<feature type="compositionally biased region" description="Low complexity" evidence="4">
    <location>
        <begin position="421"/>
        <end position="442"/>
    </location>
</feature>
<evidence type="ECO:0000256" key="1">
    <source>
        <dbReference type="ARBA" id="ARBA00022500"/>
    </source>
</evidence>
<feature type="domain" description="HAMP" evidence="7">
    <location>
        <begin position="340"/>
        <end position="395"/>
    </location>
</feature>
<dbReference type="Gene3D" id="1.20.120.30">
    <property type="entry name" value="Aspartate receptor, ligand-binding domain"/>
    <property type="match status" value="1"/>
</dbReference>
<dbReference type="RefSeq" id="WP_164211265.1">
    <property type="nucleotide sequence ID" value="NZ_JAAGSC010000041.1"/>
</dbReference>
<accession>A0A845V3T0</accession>
<dbReference type="Pfam" id="PF00015">
    <property type="entry name" value="MCPsignal"/>
    <property type="match status" value="1"/>
</dbReference>
<dbReference type="PANTHER" id="PTHR43531:SF11">
    <property type="entry name" value="METHYL-ACCEPTING CHEMOTAXIS PROTEIN 3"/>
    <property type="match status" value="1"/>
</dbReference>
<keyword evidence="3" id="KW-0807">Transducer</keyword>
<feature type="transmembrane region" description="Helical" evidence="5">
    <location>
        <begin position="12"/>
        <end position="34"/>
    </location>
</feature>
<dbReference type="GO" id="GO:0005886">
    <property type="term" value="C:plasma membrane"/>
    <property type="evidence" value="ECO:0007669"/>
    <property type="project" value="TreeGrafter"/>
</dbReference>
<keyword evidence="1" id="KW-0145">Chemotaxis</keyword>
<feature type="region of interest" description="Disordered" evidence="4">
    <location>
        <begin position="635"/>
        <end position="676"/>
    </location>
</feature>
<dbReference type="AlphaFoldDB" id="A0A845V3T0"/>
<dbReference type="InterPro" id="IPR004089">
    <property type="entry name" value="MCPsignal_dom"/>
</dbReference>
<dbReference type="EMBL" id="JAAGSC010000041">
    <property type="protein sequence ID" value="NDY95866.1"/>
    <property type="molecule type" value="Genomic_DNA"/>
</dbReference>
<dbReference type="GO" id="GO:0007165">
    <property type="term" value="P:signal transduction"/>
    <property type="evidence" value="ECO:0007669"/>
    <property type="project" value="UniProtKB-KW"/>
</dbReference>
<evidence type="ECO:0000259" key="7">
    <source>
        <dbReference type="PROSITE" id="PS50885"/>
    </source>
</evidence>
<organism evidence="8 9">
    <name type="scientific">Wenzhouxiangella limi</name>
    <dbReference type="NCBI Taxonomy" id="2707351"/>
    <lineage>
        <taxon>Bacteria</taxon>
        <taxon>Pseudomonadati</taxon>
        <taxon>Pseudomonadota</taxon>
        <taxon>Gammaproteobacteria</taxon>
        <taxon>Chromatiales</taxon>
        <taxon>Wenzhouxiangellaceae</taxon>
        <taxon>Wenzhouxiangella</taxon>
    </lineage>
</organism>
<dbReference type="SMART" id="SM00283">
    <property type="entry name" value="MA"/>
    <property type="match status" value="1"/>
</dbReference>
<dbReference type="PANTHER" id="PTHR43531">
    <property type="entry name" value="PROTEIN ICFG"/>
    <property type="match status" value="1"/>
</dbReference>
<keyword evidence="5" id="KW-0812">Transmembrane</keyword>
<comment type="similarity">
    <text evidence="2">Belongs to the methyl-accepting chemotaxis (MCP) protein family.</text>
</comment>
<sequence length="676" mass="72662">MNLQNLNVQTKIYLSFAIILIVILIMGLLSLRALGLIGNQFERVAQDDLPLVQTISSLGENKMALDGYFRLLLSPELDPAERRRIIERKNGRIDEIAELIDSLESQDISAQSRQFVDDIATEIETYKSQGRVIDGLQQDIAENDIANPFQLARELESFRGDHLAAEVRTLKGVYQLDAFEFVESTECAFGQWLDSFQTTNPQLQQYLTQARADHDEFHRAMGDVSQEVGSGNREQAFSIFSGRMEPAANSVISTLSEMSQTAIEANAPFAQSTEIVLGQLVPLSSTIENLLNELKNNIGIEVAGSVDQGRSVQSAATRNQITAIVIGFILASVLGIILARKFRADLSECGRVAGAVSSGDLTVSADPRLLAQKDEFGQLAVTFEGMRTHLVDIARSLIAGSDNMSGASGQVSASAQQLSQGASEQAASVEETSASAEEMSASIQQNAENAQVTSTIAEKVVNQANEGEKSVTATVQAMREIADKIKIIDDIAYKTNLLALNAAIEAARAGDHGKGFAVVAEEVRKLAERSQQSSQDIGNVAVQSVKKAEQAGTTITAILPEIEKTSSLIAEIEAASAEQDNGARQISGAMQQLSTVTQQSASASEELAATAEQMAAQSKELQQIAGFFKIEKQSASSGAAFREPQRSQPEQLSQPIESTVPLQASAADDDAGFVRF</sequence>
<keyword evidence="5" id="KW-1133">Transmembrane helix</keyword>
<evidence type="ECO:0000256" key="2">
    <source>
        <dbReference type="ARBA" id="ARBA00029447"/>
    </source>
</evidence>
<name>A0A845V3T0_9GAMM</name>
<evidence type="ECO:0000256" key="3">
    <source>
        <dbReference type="PROSITE-ProRule" id="PRU00284"/>
    </source>
</evidence>
<dbReference type="CDD" id="cd06225">
    <property type="entry name" value="HAMP"/>
    <property type="match status" value="1"/>
</dbReference>
<comment type="caution">
    <text evidence="8">The sequence shown here is derived from an EMBL/GenBank/DDBJ whole genome shotgun (WGS) entry which is preliminary data.</text>
</comment>
<dbReference type="Proteomes" id="UP000484885">
    <property type="component" value="Unassembled WGS sequence"/>
</dbReference>
<dbReference type="SUPFAM" id="SSF58104">
    <property type="entry name" value="Methyl-accepting chemotaxis protein (MCP) signaling domain"/>
    <property type="match status" value="1"/>
</dbReference>
<keyword evidence="9" id="KW-1185">Reference proteome</keyword>
<feature type="domain" description="Methyl-accepting transducer" evidence="6">
    <location>
        <begin position="400"/>
        <end position="615"/>
    </location>
</feature>
<evidence type="ECO:0000256" key="4">
    <source>
        <dbReference type="SAM" id="MobiDB-lite"/>
    </source>
</evidence>
<feature type="compositionally biased region" description="Acidic residues" evidence="4">
    <location>
        <begin position="667"/>
        <end position="676"/>
    </location>
</feature>
<dbReference type="Gene3D" id="1.10.287.950">
    <property type="entry name" value="Methyl-accepting chemotaxis protein"/>
    <property type="match status" value="1"/>
</dbReference>
<evidence type="ECO:0000259" key="6">
    <source>
        <dbReference type="PROSITE" id="PS50111"/>
    </source>
</evidence>
<evidence type="ECO:0008006" key="10">
    <source>
        <dbReference type="Google" id="ProtNLM"/>
    </source>
</evidence>
<evidence type="ECO:0000313" key="9">
    <source>
        <dbReference type="Proteomes" id="UP000484885"/>
    </source>
</evidence>
<dbReference type="InterPro" id="IPR024478">
    <property type="entry name" value="HlyB_4HB_MCP"/>
</dbReference>
<dbReference type="GO" id="GO:0004888">
    <property type="term" value="F:transmembrane signaling receptor activity"/>
    <property type="evidence" value="ECO:0007669"/>
    <property type="project" value="TreeGrafter"/>
</dbReference>
<evidence type="ECO:0000313" key="8">
    <source>
        <dbReference type="EMBL" id="NDY95866.1"/>
    </source>
</evidence>
<dbReference type="PROSITE" id="PS50885">
    <property type="entry name" value="HAMP"/>
    <property type="match status" value="1"/>
</dbReference>
<dbReference type="SMART" id="SM00304">
    <property type="entry name" value="HAMP"/>
    <property type="match status" value="1"/>
</dbReference>
<dbReference type="Pfam" id="PF12729">
    <property type="entry name" value="4HB_MCP_1"/>
    <property type="match status" value="1"/>
</dbReference>
<evidence type="ECO:0000256" key="5">
    <source>
        <dbReference type="SAM" id="Phobius"/>
    </source>
</evidence>
<dbReference type="PROSITE" id="PS50111">
    <property type="entry name" value="CHEMOTAXIS_TRANSDUC_2"/>
    <property type="match status" value="1"/>
</dbReference>
<protein>
    <recommendedName>
        <fullName evidence="10">Methyl-accepting chemotaxis protein</fullName>
    </recommendedName>
</protein>
<gene>
    <name evidence="8" type="ORF">G3I74_09010</name>
</gene>
<dbReference type="InterPro" id="IPR003660">
    <property type="entry name" value="HAMP_dom"/>
</dbReference>
<keyword evidence="5" id="KW-0472">Membrane</keyword>